<evidence type="ECO:0000313" key="1">
    <source>
        <dbReference type="EMBL" id="RZC38498.1"/>
    </source>
</evidence>
<keyword evidence="2" id="KW-1185">Reference proteome</keyword>
<organism evidence="1 2">
    <name type="scientific">Asbolus verrucosus</name>
    <name type="common">Desert ironclad beetle</name>
    <dbReference type="NCBI Taxonomy" id="1661398"/>
    <lineage>
        <taxon>Eukaryota</taxon>
        <taxon>Metazoa</taxon>
        <taxon>Ecdysozoa</taxon>
        <taxon>Arthropoda</taxon>
        <taxon>Hexapoda</taxon>
        <taxon>Insecta</taxon>
        <taxon>Pterygota</taxon>
        <taxon>Neoptera</taxon>
        <taxon>Endopterygota</taxon>
        <taxon>Coleoptera</taxon>
        <taxon>Polyphaga</taxon>
        <taxon>Cucujiformia</taxon>
        <taxon>Tenebrionidae</taxon>
        <taxon>Pimeliinae</taxon>
        <taxon>Asbolus</taxon>
    </lineage>
</organism>
<dbReference type="InterPro" id="IPR032675">
    <property type="entry name" value="LRR_dom_sf"/>
</dbReference>
<reference evidence="1 2" key="1">
    <citation type="submission" date="2017-03" db="EMBL/GenBank/DDBJ databases">
        <title>Genome of the blue death feigning beetle - Asbolus verrucosus.</title>
        <authorList>
            <person name="Rider S.D."/>
        </authorList>
    </citation>
    <scope>NUCLEOTIDE SEQUENCE [LARGE SCALE GENOMIC DNA]</scope>
    <source>
        <strain evidence="1">Butters</strain>
        <tissue evidence="1">Head and leg muscle</tissue>
    </source>
</reference>
<evidence type="ECO:0008006" key="3">
    <source>
        <dbReference type="Google" id="ProtNLM"/>
    </source>
</evidence>
<evidence type="ECO:0000313" key="2">
    <source>
        <dbReference type="Proteomes" id="UP000292052"/>
    </source>
</evidence>
<protein>
    <recommendedName>
        <fullName evidence="3">LRR 8 domain containing protein</fullName>
    </recommendedName>
</protein>
<dbReference type="SUPFAM" id="SSF52058">
    <property type="entry name" value="L domain-like"/>
    <property type="match status" value="1"/>
</dbReference>
<comment type="caution">
    <text evidence="1">The sequence shown here is derived from an EMBL/GenBank/DDBJ whole genome shotgun (WGS) entry which is preliminary data.</text>
</comment>
<dbReference type="Gene3D" id="3.80.10.10">
    <property type="entry name" value="Ribonuclease Inhibitor"/>
    <property type="match status" value="1"/>
</dbReference>
<dbReference type="Proteomes" id="UP000292052">
    <property type="component" value="Unassembled WGS sequence"/>
</dbReference>
<proteinExistence type="predicted"/>
<sequence>MLFMVLKILGISIEELPPNAFTTADLVEVLSNDVVIQYLVLRTNSFSCLPVEILDEVKIYNLIMVGNPSTCECLDDIENWSEKPILQLISYLLRAVSTLKAWKSERVDL</sequence>
<dbReference type="AlphaFoldDB" id="A0A482W1K2"/>
<name>A0A482W1K2_ASBVE</name>
<gene>
    <name evidence="1" type="ORF">BDFB_007100</name>
</gene>
<accession>A0A482W1K2</accession>
<dbReference type="OrthoDB" id="2020019at2759"/>
<dbReference type="EMBL" id="QDEB01042856">
    <property type="protein sequence ID" value="RZC38498.1"/>
    <property type="molecule type" value="Genomic_DNA"/>
</dbReference>